<proteinExistence type="predicted"/>
<comment type="caution">
    <text evidence="1">The sequence shown here is derived from an EMBL/GenBank/DDBJ whole genome shotgun (WGS) entry which is preliminary data.</text>
</comment>
<evidence type="ECO:0000313" key="2">
    <source>
        <dbReference type="Proteomes" id="UP001430172"/>
    </source>
</evidence>
<accession>A0ABS2CPP4</accession>
<dbReference type="RefSeq" id="WP_204132254.1">
    <property type="nucleotide sequence ID" value="NZ_JAFDVD010000017.1"/>
</dbReference>
<sequence length="62" mass="7426">MTQPATTPQLRCPLCGCTDFQREESRQESRWGFTSHRMTLLVCRQCRYVLHFYDKHSIFDVD</sequence>
<reference evidence="1" key="1">
    <citation type="submission" date="2021-02" db="EMBL/GenBank/DDBJ databases">
        <title>Phycicoccus sp. MQZ13P-5T, whole genome shotgun sequence.</title>
        <authorList>
            <person name="Tuo L."/>
        </authorList>
    </citation>
    <scope>NUCLEOTIDE SEQUENCE</scope>
    <source>
        <strain evidence="1">MQZ13P-5</strain>
    </source>
</reference>
<organism evidence="1 2">
    <name type="scientific">Phycicoccus sonneratiae</name>
    <dbReference type="NCBI Taxonomy" id="2807628"/>
    <lineage>
        <taxon>Bacteria</taxon>
        <taxon>Bacillati</taxon>
        <taxon>Actinomycetota</taxon>
        <taxon>Actinomycetes</taxon>
        <taxon>Micrococcales</taxon>
        <taxon>Intrasporangiaceae</taxon>
        <taxon>Phycicoccus</taxon>
    </lineage>
</organism>
<keyword evidence="2" id="KW-1185">Reference proteome</keyword>
<evidence type="ECO:0000313" key="1">
    <source>
        <dbReference type="EMBL" id="MBM6401783.1"/>
    </source>
</evidence>
<name>A0ABS2CPP4_9MICO</name>
<gene>
    <name evidence="1" type="ORF">JQN70_15410</name>
</gene>
<dbReference type="EMBL" id="JAFDVD010000017">
    <property type="protein sequence ID" value="MBM6401783.1"/>
    <property type="molecule type" value="Genomic_DNA"/>
</dbReference>
<protein>
    <submittedName>
        <fullName evidence="1">Uncharacterized protein</fullName>
    </submittedName>
</protein>
<dbReference type="Proteomes" id="UP001430172">
    <property type="component" value="Unassembled WGS sequence"/>
</dbReference>